<dbReference type="ExpressionAtlas" id="A0A1B6PG90">
    <property type="expression patterns" value="baseline and differential"/>
</dbReference>
<dbReference type="Pfam" id="PF00646">
    <property type="entry name" value="F-box"/>
    <property type="match status" value="1"/>
</dbReference>
<feature type="region of interest" description="Disordered" evidence="1">
    <location>
        <begin position="383"/>
        <end position="430"/>
    </location>
</feature>
<dbReference type="InterPro" id="IPR036047">
    <property type="entry name" value="F-box-like_dom_sf"/>
</dbReference>
<dbReference type="SUPFAM" id="SSF81383">
    <property type="entry name" value="F-box domain"/>
    <property type="match status" value="1"/>
</dbReference>
<dbReference type="InterPro" id="IPR053197">
    <property type="entry name" value="F-box_SCFL_complex_component"/>
</dbReference>
<dbReference type="InterPro" id="IPR001810">
    <property type="entry name" value="F-box_dom"/>
</dbReference>
<feature type="compositionally biased region" description="Acidic residues" evidence="1">
    <location>
        <begin position="387"/>
        <end position="400"/>
    </location>
</feature>
<dbReference type="FunCoup" id="A0A1B6PG90">
    <property type="interactions" value="80"/>
</dbReference>
<feature type="compositionally biased region" description="Gly residues" evidence="1">
    <location>
        <begin position="11"/>
        <end position="20"/>
    </location>
</feature>
<dbReference type="eggNOG" id="ENOG502R41T">
    <property type="taxonomic scope" value="Eukaryota"/>
</dbReference>
<evidence type="ECO:0000313" key="3">
    <source>
        <dbReference type="EMBL" id="KXG24690.1"/>
    </source>
</evidence>
<dbReference type="Proteomes" id="UP000000768">
    <property type="component" value="Chromosome 7"/>
</dbReference>
<dbReference type="PANTHER" id="PTHR34223:SF34">
    <property type="entry name" value="F-BOX DOMAIN-CONTAINING PROTEIN"/>
    <property type="match status" value="1"/>
</dbReference>
<evidence type="ECO:0000259" key="2">
    <source>
        <dbReference type="PROSITE" id="PS50181"/>
    </source>
</evidence>
<dbReference type="InParanoid" id="A0A1B6PG90"/>
<keyword evidence="4" id="KW-1185">Reference proteome</keyword>
<reference evidence="4" key="2">
    <citation type="journal article" date="2018" name="Plant J.">
        <title>The Sorghum bicolor reference genome: improved assembly, gene annotations, a transcriptome atlas, and signatures of genome organization.</title>
        <authorList>
            <person name="McCormick R.F."/>
            <person name="Truong S.K."/>
            <person name="Sreedasyam A."/>
            <person name="Jenkins J."/>
            <person name="Shu S."/>
            <person name="Sims D."/>
            <person name="Kennedy M."/>
            <person name="Amirebrahimi M."/>
            <person name="Weers B.D."/>
            <person name="McKinley B."/>
            <person name="Mattison A."/>
            <person name="Morishige D.T."/>
            <person name="Grimwood J."/>
            <person name="Schmutz J."/>
            <person name="Mullet J.E."/>
        </authorList>
    </citation>
    <scope>NUCLEOTIDE SEQUENCE [LARGE SCALE GENOMIC DNA]</scope>
    <source>
        <strain evidence="4">cv. BTx623</strain>
    </source>
</reference>
<dbReference type="InterPro" id="IPR053781">
    <property type="entry name" value="F-box_AtFBL13-like"/>
</dbReference>
<name>A0A1B6PG90_SORBI</name>
<accession>A0A1B6PG90</accession>
<dbReference type="SMART" id="SM00256">
    <property type="entry name" value="FBOX"/>
    <property type="match status" value="1"/>
</dbReference>
<dbReference type="CDD" id="cd22160">
    <property type="entry name" value="F-box_AtFBL13-like"/>
    <property type="match status" value="1"/>
</dbReference>
<dbReference type="AlphaFoldDB" id="A0A1B6PG90"/>
<dbReference type="Gene3D" id="1.20.1280.50">
    <property type="match status" value="1"/>
</dbReference>
<protein>
    <recommendedName>
        <fullName evidence="2">F-box domain-containing protein</fullName>
    </recommendedName>
</protein>
<dbReference type="SUPFAM" id="SSF52047">
    <property type="entry name" value="RNI-like"/>
    <property type="match status" value="1"/>
</dbReference>
<evidence type="ECO:0000256" key="1">
    <source>
        <dbReference type="SAM" id="MobiDB-lite"/>
    </source>
</evidence>
<dbReference type="Gramene" id="KXG24690">
    <property type="protein sequence ID" value="KXG24690"/>
    <property type="gene ID" value="SORBI_3007G072800"/>
</dbReference>
<dbReference type="Pfam" id="PF24758">
    <property type="entry name" value="LRR_At5g56370"/>
    <property type="match status" value="1"/>
</dbReference>
<proteinExistence type="predicted"/>
<dbReference type="OrthoDB" id="683801at2759"/>
<dbReference type="OMA" id="ADEPMEN"/>
<feature type="domain" description="F-box" evidence="2">
    <location>
        <begin position="19"/>
        <end position="55"/>
    </location>
</feature>
<dbReference type="InterPro" id="IPR055411">
    <property type="entry name" value="LRR_FXL15/At3g58940/PEG3-like"/>
</dbReference>
<gene>
    <name evidence="3" type="ORF">SORBI_3007G072800</name>
</gene>
<dbReference type="EMBL" id="CM000766">
    <property type="protein sequence ID" value="KXG24690.1"/>
    <property type="molecule type" value="Genomic_DNA"/>
</dbReference>
<dbReference type="PANTHER" id="PTHR34223">
    <property type="entry name" value="OS11G0201299 PROTEIN"/>
    <property type="match status" value="1"/>
</dbReference>
<organism evidence="3 4">
    <name type="scientific">Sorghum bicolor</name>
    <name type="common">Sorghum</name>
    <name type="synonym">Sorghum vulgare</name>
    <dbReference type="NCBI Taxonomy" id="4558"/>
    <lineage>
        <taxon>Eukaryota</taxon>
        <taxon>Viridiplantae</taxon>
        <taxon>Streptophyta</taxon>
        <taxon>Embryophyta</taxon>
        <taxon>Tracheophyta</taxon>
        <taxon>Spermatophyta</taxon>
        <taxon>Magnoliopsida</taxon>
        <taxon>Liliopsida</taxon>
        <taxon>Poales</taxon>
        <taxon>Poaceae</taxon>
        <taxon>PACMAD clade</taxon>
        <taxon>Panicoideae</taxon>
        <taxon>Andropogonodae</taxon>
        <taxon>Andropogoneae</taxon>
        <taxon>Sorghinae</taxon>
        <taxon>Sorghum</taxon>
    </lineage>
</organism>
<reference evidence="3 4" key="1">
    <citation type="journal article" date="2009" name="Nature">
        <title>The Sorghum bicolor genome and the diversification of grasses.</title>
        <authorList>
            <person name="Paterson A.H."/>
            <person name="Bowers J.E."/>
            <person name="Bruggmann R."/>
            <person name="Dubchak I."/>
            <person name="Grimwood J."/>
            <person name="Gundlach H."/>
            <person name="Haberer G."/>
            <person name="Hellsten U."/>
            <person name="Mitros T."/>
            <person name="Poliakov A."/>
            <person name="Schmutz J."/>
            <person name="Spannagl M."/>
            <person name="Tang H."/>
            <person name="Wang X."/>
            <person name="Wicker T."/>
            <person name="Bharti A.K."/>
            <person name="Chapman J."/>
            <person name="Feltus F.A."/>
            <person name="Gowik U."/>
            <person name="Grigoriev I.V."/>
            <person name="Lyons E."/>
            <person name="Maher C.A."/>
            <person name="Martis M."/>
            <person name="Narechania A."/>
            <person name="Otillar R.P."/>
            <person name="Penning B.W."/>
            <person name="Salamov A.A."/>
            <person name="Wang Y."/>
            <person name="Zhang L."/>
            <person name="Carpita N.C."/>
            <person name="Freeling M."/>
            <person name="Gingle A.R."/>
            <person name="Hash C.T."/>
            <person name="Keller B."/>
            <person name="Klein P."/>
            <person name="Kresovich S."/>
            <person name="McCann M.C."/>
            <person name="Ming R."/>
            <person name="Peterson D.G."/>
            <person name="Mehboob-ur-Rahman"/>
            <person name="Ware D."/>
            <person name="Westhoff P."/>
            <person name="Mayer K.F."/>
            <person name="Messing J."/>
            <person name="Rokhsar D.S."/>
        </authorList>
    </citation>
    <scope>NUCLEOTIDE SEQUENCE [LARGE SCALE GENOMIC DNA]</scope>
    <source>
        <strain evidence="4">cv. BTx623</strain>
    </source>
</reference>
<dbReference type="Gene3D" id="3.80.10.10">
    <property type="entry name" value="Ribonuclease Inhibitor"/>
    <property type="match status" value="1"/>
</dbReference>
<dbReference type="PROSITE" id="PS50181">
    <property type="entry name" value="FBOX"/>
    <property type="match status" value="1"/>
</dbReference>
<dbReference type="InterPro" id="IPR032675">
    <property type="entry name" value="LRR_dom_sf"/>
</dbReference>
<evidence type="ECO:0000313" key="4">
    <source>
        <dbReference type="Proteomes" id="UP000000768"/>
    </source>
</evidence>
<sequence>MPPEDAAAQGTPGGGGGGGDRLSRLPDKILLRVMSHLKAWEAVRTCVLSKRWRHLWASMNRLDIRQPCPCDDGDIGADDHPRTTVFAEFVKNLLHRRRQLVPLDSLRLCWSHEDGDGDANLWIAYAVRHGAEEIELSGEHHAVYPSPEYTSFVIAGYDFIKTRLRILKFIHVRLDGTTLTQLSARCTCLEEIELTDCQIPEASEIRTTKLKRLAMIKCKIPTGILSVYAPNLVSLQFSSNFGYVPWIQNLGLLAASNVNQWVTHKYPDCSGPGSCNLKILKLSRVKLDDTTLAQLCSRCTSLEGLELKDCSVEGRQIGSISLKYLTMISCKFSIGFRVHAPNLVLLRCIKPFQHFPQIQKMEFLVTAAIVLDDSCLLSDCQWPQKEDDSDDSNNESDGDSGDSKNNESDGSSIYYDSDRDRSTPSDEDDDCTLSYSVIAEDRYRESKYLIYGHQRRGDEPVKSCDGEYGSKISSEFGGVGMLCSLSHVKTMDLLAHPGEVLLTRELKFSTEFKNLKILSLGEWCITPGFDELASILGHSPNLEKLFLHLDMAYNKRLGFLRITRSFVCTKLKMVKITCCKRDVMVHRLAEFFSQNSIPPEMIFVHRTACSGCQGRKAPGEAQGAKRS</sequence>
<feature type="region of interest" description="Disordered" evidence="1">
    <location>
        <begin position="1"/>
        <end position="21"/>
    </location>
</feature>